<sequence>MSRDQMPEILSDLADRTQALLADFGLEAEAAEQIGFALADEIAASWGGQPIYIAKGTRFQLSKRDLQIFDEQRALGINGLAKKYKLSVQRVYKIIARIRQERIASRQKTLPFGE</sequence>
<dbReference type="PANTHER" id="PTHR37812">
    <property type="entry name" value="MU-LIKE PROPHAGE FLUMU PROTEIN C"/>
    <property type="match status" value="1"/>
</dbReference>
<name>A0ABQ0C784_9PROT</name>
<proteinExistence type="predicted"/>
<gene>
    <name evidence="2" type="ORF">SIID45300_01056</name>
</gene>
<feature type="domain" description="Mor transcription activator" evidence="1">
    <location>
        <begin position="5"/>
        <end position="110"/>
    </location>
</feature>
<keyword evidence="3" id="KW-1185">Reference proteome</keyword>
<dbReference type="InterPro" id="IPR009057">
    <property type="entry name" value="Homeodomain-like_sf"/>
</dbReference>
<dbReference type="EMBL" id="BAAFGK010000004">
    <property type="protein sequence ID" value="GAB0056744.1"/>
    <property type="molecule type" value="Genomic_DNA"/>
</dbReference>
<dbReference type="Proteomes" id="UP001628193">
    <property type="component" value="Unassembled WGS sequence"/>
</dbReference>
<accession>A0ABQ0C784</accession>
<protein>
    <recommendedName>
        <fullName evidence="1">Mor transcription activator domain-containing protein</fullName>
    </recommendedName>
</protein>
<evidence type="ECO:0000313" key="3">
    <source>
        <dbReference type="Proteomes" id="UP001628193"/>
    </source>
</evidence>
<dbReference type="Pfam" id="PF08765">
    <property type="entry name" value="Mor"/>
    <property type="match status" value="1"/>
</dbReference>
<dbReference type="InterPro" id="IPR014875">
    <property type="entry name" value="Mor_transcription_activator"/>
</dbReference>
<evidence type="ECO:0000259" key="1">
    <source>
        <dbReference type="Pfam" id="PF08765"/>
    </source>
</evidence>
<organism evidence="2 3">
    <name type="scientific">Candidatus Magnetaquiglobus chichijimensis</name>
    <dbReference type="NCBI Taxonomy" id="3141448"/>
    <lineage>
        <taxon>Bacteria</taxon>
        <taxon>Pseudomonadati</taxon>
        <taxon>Pseudomonadota</taxon>
        <taxon>Magnetococcia</taxon>
        <taxon>Magnetococcales</taxon>
        <taxon>Candidatus Magnetaquicoccaceae</taxon>
        <taxon>Candidatus Magnetaquiglobus</taxon>
    </lineage>
</organism>
<evidence type="ECO:0000313" key="2">
    <source>
        <dbReference type="EMBL" id="GAB0056744.1"/>
    </source>
</evidence>
<dbReference type="RefSeq" id="WP_420904465.1">
    <property type="nucleotide sequence ID" value="NZ_BAAFGK010000004.1"/>
</dbReference>
<dbReference type="InterPro" id="IPR052411">
    <property type="entry name" value="c-mor_Regulatory_Protein"/>
</dbReference>
<comment type="caution">
    <text evidence="2">The sequence shown here is derived from an EMBL/GenBank/DDBJ whole genome shotgun (WGS) entry which is preliminary data.</text>
</comment>
<dbReference type="Gene3D" id="1.10.10.60">
    <property type="entry name" value="Homeodomain-like"/>
    <property type="match status" value="1"/>
</dbReference>
<reference evidence="2 3" key="1">
    <citation type="submission" date="2024-09" db="EMBL/GenBank/DDBJ databases">
        <title>Draft genome sequence of Candidatus Magnetaquicoccaceae bacterium FCR-1.</title>
        <authorList>
            <person name="Shimoshige H."/>
            <person name="Shimamura S."/>
            <person name="Taoka A."/>
            <person name="Kobayashi H."/>
            <person name="Maekawa T."/>
        </authorList>
    </citation>
    <scope>NUCLEOTIDE SEQUENCE [LARGE SCALE GENOMIC DNA]</scope>
    <source>
        <strain evidence="2 3">FCR-1</strain>
    </source>
</reference>
<dbReference type="PANTHER" id="PTHR37812:SF1">
    <property type="entry name" value="MU-LIKE PROPHAGE FLUMU PROTEIN C"/>
    <property type="match status" value="1"/>
</dbReference>
<dbReference type="SUPFAM" id="SSF46689">
    <property type="entry name" value="Homeodomain-like"/>
    <property type="match status" value="1"/>
</dbReference>